<dbReference type="EMBL" id="JAPWGM010000002">
    <property type="protein sequence ID" value="MCZ4244133.1"/>
    <property type="molecule type" value="Genomic_DNA"/>
</dbReference>
<evidence type="ECO:0000313" key="2">
    <source>
        <dbReference type="EMBL" id="MCZ4244133.1"/>
    </source>
</evidence>
<proteinExistence type="predicted"/>
<keyword evidence="1" id="KW-0732">Signal</keyword>
<evidence type="ECO:0008006" key="4">
    <source>
        <dbReference type="Google" id="ProtNLM"/>
    </source>
</evidence>
<evidence type="ECO:0000313" key="3">
    <source>
        <dbReference type="Proteomes" id="UP001144347"/>
    </source>
</evidence>
<evidence type="ECO:0000256" key="1">
    <source>
        <dbReference type="SAM" id="SignalP"/>
    </source>
</evidence>
<sequence length="193" mass="22001">MKVFHLITALYILTILTLTFSACQNKKDIKVKSRNKIELPQNNQQKNDLPKINSVKNDTIVVSKKHNPNFIICNLDDDQLADTVKIVQNTMNKKYGLKIIFGNNKVVYLGIGKDILGQGFDDLEWVGVFEKVPKGEIYWNNVNDKGEIITKEDVNEKDKIKLPHDGIFIHQAEACGGGVIYLNKGKFEWIQQE</sequence>
<dbReference type="PROSITE" id="PS51257">
    <property type="entry name" value="PROKAR_LIPOPROTEIN"/>
    <property type="match status" value="1"/>
</dbReference>
<keyword evidence="3" id="KW-1185">Reference proteome</keyword>
<dbReference type="RefSeq" id="WP_269427198.1">
    <property type="nucleotide sequence ID" value="NZ_JAPWGM010000002.1"/>
</dbReference>
<gene>
    <name evidence="2" type="ORF">O0955_08950</name>
</gene>
<dbReference type="Proteomes" id="UP001144347">
    <property type="component" value="Unassembled WGS sequence"/>
</dbReference>
<feature type="signal peptide" evidence="1">
    <location>
        <begin position="1"/>
        <end position="21"/>
    </location>
</feature>
<reference evidence="2" key="1">
    <citation type="submission" date="2022-12" db="EMBL/GenBank/DDBJ databases">
        <title>Genome sequence of HCMS5-2.</title>
        <authorList>
            <person name="Woo H."/>
        </authorList>
    </citation>
    <scope>NUCLEOTIDE SEQUENCE</scope>
    <source>
        <strain evidence="2">HCMS5-2</strain>
    </source>
</reference>
<protein>
    <recommendedName>
        <fullName evidence="4">Lipoprotein</fullName>
    </recommendedName>
</protein>
<feature type="chain" id="PRO_5046704120" description="Lipoprotein" evidence="1">
    <location>
        <begin position="22"/>
        <end position="193"/>
    </location>
</feature>
<comment type="caution">
    <text evidence="2">The sequence shown here is derived from an EMBL/GenBank/DDBJ whole genome shotgun (WGS) entry which is preliminary data.</text>
</comment>
<accession>A0ABT4L885</accession>
<name>A0ABT4L885_9SPHI</name>
<organism evidence="2 3">
    <name type="scientific">Pedobacter punctiformis</name>
    <dbReference type="NCBI Taxonomy" id="3004097"/>
    <lineage>
        <taxon>Bacteria</taxon>
        <taxon>Pseudomonadati</taxon>
        <taxon>Bacteroidota</taxon>
        <taxon>Sphingobacteriia</taxon>
        <taxon>Sphingobacteriales</taxon>
        <taxon>Sphingobacteriaceae</taxon>
        <taxon>Pedobacter</taxon>
    </lineage>
</organism>